<gene>
    <name evidence="4" type="ORF">PoB_003662000</name>
</gene>
<dbReference type="Proteomes" id="UP000735302">
    <property type="component" value="Unassembled WGS sequence"/>
</dbReference>
<organism evidence="4 5">
    <name type="scientific">Plakobranchus ocellatus</name>
    <dbReference type="NCBI Taxonomy" id="259542"/>
    <lineage>
        <taxon>Eukaryota</taxon>
        <taxon>Metazoa</taxon>
        <taxon>Spiralia</taxon>
        <taxon>Lophotrochozoa</taxon>
        <taxon>Mollusca</taxon>
        <taxon>Gastropoda</taxon>
        <taxon>Heterobranchia</taxon>
        <taxon>Euthyneura</taxon>
        <taxon>Panpulmonata</taxon>
        <taxon>Sacoglossa</taxon>
        <taxon>Placobranchoidea</taxon>
        <taxon>Plakobranchidae</taxon>
        <taxon>Plakobranchus</taxon>
    </lineage>
</organism>
<feature type="region of interest" description="Disordered" evidence="1">
    <location>
        <begin position="1"/>
        <end position="79"/>
    </location>
</feature>
<feature type="compositionally biased region" description="Basic residues" evidence="1">
    <location>
        <begin position="47"/>
        <end position="72"/>
    </location>
</feature>
<dbReference type="PANTHER" id="PTHR28358">
    <property type="entry name" value="TRANSMEMBRANE PROTEIN 127"/>
    <property type="match status" value="1"/>
</dbReference>
<evidence type="ECO:0000313" key="5">
    <source>
        <dbReference type="Proteomes" id="UP000735302"/>
    </source>
</evidence>
<dbReference type="EMBL" id="BLXT01004146">
    <property type="protein sequence ID" value="GFO10115.1"/>
    <property type="molecule type" value="Genomic_DNA"/>
</dbReference>
<dbReference type="Pfam" id="PF20517">
    <property type="entry name" value="TMEM127"/>
    <property type="match status" value="1"/>
</dbReference>
<keyword evidence="2" id="KW-0472">Membrane</keyword>
<dbReference type="Gene3D" id="1.20.140.150">
    <property type="match status" value="1"/>
</dbReference>
<dbReference type="InterPro" id="IPR033331">
    <property type="entry name" value="TMEM127"/>
</dbReference>
<protein>
    <submittedName>
        <fullName evidence="4">Transmembrane protein 127-like</fullName>
    </submittedName>
</protein>
<feature type="transmembrane region" description="Helical" evidence="2">
    <location>
        <begin position="258"/>
        <end position="283"/>
    </location>
</feature>
<feature type="compositionally biased region" description="Polar residues" evidence="1">
    <location>
        <begin position="10"/>
        <end position="42"/>
    </location>
</feature>
<feature type="transmembrane region" description="Helical" evidence="2">
    <location>
        <begin position="216"/>
        <end position="238"/>
    </location>
</feature>
<sequence>MSEADPETPNRMNRQVQTATLPPVIVTSSRSSNHNSQAQRETGSSHRSSRRGHLHRSRSSSRRPRSRSRHSSRRESRRNCRVYCKQSTSNFSAAACSMVSIVLLSTALEPEWITISGGRCHEMFKAPGSMQALSTTQFFYNGHFYKNFASAEQGDTVYKYGSGPYNFLINCVTYPTVLLFKSCIAFTFVAVVSSFVAFLLELIGPKYQLLWVIRTNALLSILSVLLCMLINLFIYWITTLVDKLQRQHPLHEGSKVQVTFGVSFYLVACAGFMCVMATACSCLQRRSRPGQESCPRGCEHSYFDDTEALLSPLVAADSSAEQTHSAPPPAYTP</sequence>
<keyword evidence="2 4" id="KW-0812">Transmembrane</keyword>
<dbReference type="GO" id="GO:0008285">
    <property type="term" value="P:negative regulation of cell population proliferation"/>
    <property type="evidence" value="ECO:0007669"/>
    <property type="project" value="InterPro"/>
</dbReference>
<dbReference type="GO" id="GO:0016020">
    <property type="term" value="C:membrane"/>
    <property type="evidence" value="ECO:0007669"/>
    <property type="project" value="TreeGrafter"/>
</dbReference>
<evidence type="ECO:0000313" key="4">
    <source>
        <dbReference type="EMBL" id="GFO10115.1"/>
    </source>
</evidence>
<feature type="domain" description="Transmembrane protein 127 transmembrane region" evidence="3">
    <location>
        <begin position="171"/>
        <end position="283"/>
    </location>
</feature>
<comment type="caution">
    <text evidence="4">The sequence shown here is derived from an EMBL/GenBank/DDBJ whole genome shotgun (WGS) entry which is preliminary data.</text>
</comment>
<dbReference type="AlphaFoldDB" id="A0AAV4AS47"/>
<dbReference type="InterPro" id="IPR046795">
    <property type="entry name" value="TMEM127_TM"/>
</dbReference>
<name>A0AAV4AS47_9GAST</name>
<evidence type="ECO:0000259" key="3">
    <source>
        <dbReference type="Pfam" id="PF20517"/>
    </source>
</evidence>
<accession>A0AAV4AS47</accession>
<keyword evidence="5" id="KW-1185">Reference proteome</keyword>
<evidence type="ECO:0000256" key="1">
    <source>
        <dbReference type="SAM" id="MobiDB-lite"/>
    </source>
</evidence>
<proteinExistence type="predicted"/>
<keyword evidence="2" id="KW-1133">Transmembrane helix</keyword>
<dbReference type="PANTHER" id="PTHR28358:SF1">
    <property type="entry name" value="TRANSMEMBRANE PROTEIN 127"/>
    <property type="match status" value="1"/>
</dbReference>
<reference evidence="4 5" key="1">
    <citation type="journal article" date="2021" name="Elife">
        <title>Chloroplast acquisition without the gene transfer in kleptoplastic sea slugs, Plakobranchus ocellatus.</title>
        <authorList>
            <person name="Maeda T."/>
            <person name="Takahashi S."/>
            <person name="Yoshida T."/>
            <person name="Shimamura S."/>
            <person name="Takaki Y."/>
            <person name="Nagai Y."/>
            <person name="Toyoda A."/>
            <person name="Suzuki Y."/>
            <person name="Arimoto A."/>
            <person name="Ishii H."/>
            <person name="Satoh N."/>
            <person name="Nishiyama T."/>
            <person name="Hasebe M."/>
            <person name="Maruyama T."/>
            <person name="Minagawa J."/>
            <person name="Obokata J."/>
            <person name="Shigenobu S."/>
        </authorList>
    </citation>
    <scope>NUCLEOTIDE SEQUENCE [LARGE SCALE GENOMIC DNA]</scope>
</reference>
<evidence type="ECO:0000256" key="2">
    <source>
        <dbReference type="SAM" id="Phobius"/>
    </source>
</evidence>
<dbReference type="GO" id="GO:0032007">
    <property type="term" value="P:negative regulation of TOR signaling"/>
    <property type="evidence" value="ECO:0007669"/>
    <property type="project" value="InterPro"/>
</dbReference>
<feature type="transmembrane region" description="Helical" evidence="2">
    <location>
        <begin position="184"/>
        <end position="204"/>
    </location>
</feature>